<dbReference type="Gene3D" id="1.10.287.1490">
    <property type="match status" value="1"/>
</dbReference>
<protein>
    <recommendedName>
        <fullName evidence="2">C4-type zinc ribbon domain-containing protein</fullName>
    </recommendedName>
</protein>
<feature type="domain" description="C4-type zinc ribbon" evidence="2">
    <location>
        <begin position="198"/>
        <end position="230"/>
    </location>
</feature>
<feature type="coiled-coil region" evidence="1">
    <location>
        <begin position="46"/>
        <end position="156"/>
    </location>
</feature>
<gene>
    <name evidence="3" type="ORF">MNB_SV-14-87</name>
</gene>
<reference evidence="3" key="1">
    <citation type="submission" date="2016-10" db="EMBL/GenBank/DDBJ databases">
        <authorList>
            <person name="de Groot N.N."/>
        </authorList>
    </citation>
    <scope>NUCLEOTIDE SEQUENCE</scope>
</reference>
<evidence type="ECO:0000259" key="2">
    <source>
        <dbReference type="Pfam" id="PF02591"/>
    </source>
</evidence>
<name>A0A1W1CK04_9ZZZZ</name>
<dbReference type="Pfam" id="PF02591">
    <property type="entry name" value="Zn_ribbon_9"/>
    <property type="match status" value="1"/>
</dbReference>
<keyword evidence="1" id="KW-0175">Coiled coil</keyword>
<evidence type="ECO:0000313" key="3">
    <source>
        <dbReference type="EMBL" id="SFV66104.1"/>
    </source>
</evidence>
<proteinExistence type="predicted"/>
<accession>A0A1W1CK04</accession>
<dbReference type="InterPro" id="IPR003743">
    <property type="entry name" value="Zf-RING_7"/>
</dbReference>
<evidence type="ECO:0000256" key="1">
    <source>
        <dbReference type="SAM" id="Coils"/>
    </source>
</evidence>
<dbReference type="PANTHER" id="PTHR39082:SF1">
    <property type="entry name" value="SCAVENGER RECEPTOR CLASS A MEMBER 3"/>
    <property type="match status" value="1"/>
</dbReference>
<dbReference type="AlphaFoldDB" id="A0A1W1CK04"/>
<sequence>MNKHLEELIDLSNLDKAIDDFTPLIVTAQKKLARRVEKRDDIVKRMDVLNEVIKKANSSALAYEEQIRTLNEQLILGVAKEKDVKTEKEMQALSMEAELAKEKLTHANEEIDRQQIIVASKEEELIKVQKELDIANEELEKISTEVNEKLASIDANKTKLFGEREEKTMAIDMKILSFYEKIRIWAKNTAVVPVRKQACYGCYMKLNESTYATVIKSEEIITCPHCGRIMYIEPQTAETEA</sequence>
<dbReference type="EMBL" id="FPHN01000198">
    <property type="protein sequence ID" value="SFV66104.1"/>
    <property type="molecule type" value="Genomic_DNA"/>
</dbReference>
<dbReference type="InterPro" id="IPR052376">
    <property type="entry name" value="Oxidative_Scav/Glycosyltrans"/>
</dbReference>
<dbReference type="PANTHER" id="PTHR39082">
    <property type="entry name" value="PHOSPHOLIPASE C-BETA-2-RELATED"/>
    <property type="match status" value="1"/>
</dbReference>
<organism evidence="3">
    <name type="scientific">hydrothermal vent metagenome</name>
    <dbReference type="NCBI Taxonomy" id="652676"/>
    <lineage>
        <taxon>unclassified sequences</taxon>
        <taxon>metagenomes</taxon>
        <taxon>ecological metagenomes</taxon>
    </lineage>
</organism>